<dbReference type="PROSITE" id="PS50943">
    <property type="entry name" value="HTH_CROC1"/>
    <property type="match status" value="1"/>
</dbReference>
<comment type="similarity">
    <text evidence="1">Belongs to the SorC transcriptional regulatory family.</text>
</comment>
<dbReference type="Pfam" id="PF08281">
    <property type="entry name" value="Sigma70_r4_2"/>
    <property type="match status" value="1"/>
</dbReference>
<evidence type="ECO:0000256" key="5">
    <source>
        <dbReference type="ARBA" id="ARBA00023125"/>
    </source>
</evidence>
<evidence type="ECO:0000256" key="6">
    <source>
        <dbReference type="ARBA" id="ARBA00023163"/>
    </source>
</evidence>
<evidence type="ECO:0000259" key="7">
    <source>
        <dbReference type="PROSITE" id="PS50943"/>
    </source>
</evidence>
<keyword evidence="6" id="KW-0804">Transcription</keyword>
<accession>A0A6B8VR98</accession>
<dbReference type="GO" id="GO:0003677">
    <property type="term" value="F:DNA binding"/>
    <property type="evidence" value="ECO:0007669"/>
    <property type="project" value="UniProtKB-KW"/>
</dbReference>
<evidence type="ECO:0000313" key="9">
    <source>
        <dbReference type="Proteomes" id="UP000427071"/>
    </source>
</evidence>
<protein>
    <submittedName>
        <fullName evidence="8">Deoxyribonucleoside regulator</fullName>
    </submittedName>
</protein>
<dbReference type="GO" id="GO:0006352">
    <property type="term" value="P:DNA-templated transcription initiation"/>
    <property type="evidence" value="ECO:0007669"/>
    <property type="project" value="InterPro"/>
</dbReference>
<dbReference type="Gene3D" id="3.40.50.1360">
    <property type="match status" value="1"/>
</dbReference>
<organism evidence="8 9">
    <name type="scientific">Corynebacterium kalinowskii</name>
    <dbReference type="NCBI Taxonomy" id="2675216"/>
    <lineage>
        <taxon>Bacteria</taxon>
        <taxon>Bacillati</taxon>
        <taxon>Actinomycetota</taxon>
        <taxon>Actinomycetes</taxon>
        <taxon>Mycobacteriales</taxon>
        <taxon>Corynebacteriaceae</taxon>
        <taxon>Corynebacterium</taxon>
    </lineage>
</organism>
<keyword evidence="4" id="KW-0731">Sigma factor</keyword>
<dbReference type="KEGG" id="ckw:CKALI_03310"/>
<evidence type="ECO:0000256" key="4">
    <source>
        <dbReference type="ARBA" id="ARBA00023082"/>
    </source>
</evidence>
<keyword evidence="3" id="KW-0805">Transcription regulation</keyword>
<feature type="domain" description="HTH cro/C1-type" evidence="7">
    <location>
        <begin position="20"/>
        <end position="40"/>
    </location>
</feature>
<dbReference type="Pfam" id="PF04198">
    <property type="entry name" value="Sugar-bind"/>
    <property type="match status" value="1"/>
</dbReference>
<comment type="similarity">
    <text evidence="2">Belongs to the sigma-70 factor family. ECF subfamily.</text>
</comment>
<keyword evidence="9" id="KW-1185">Reference proteome</keyword>
<dbReference type="SUPFAM" id="SSF100950">
    <property type="entry name" value="NagB/RpiA/CoA transferase-like"/>
    <property type="match status" value="1"/>
</dbReference>
<gene>
    <name evidence="8" type="primary">deoR</name>
    <name evidence="8" type="ORF">CKALI_03310</name>
</gene>
<dbReference type="Gene3D" id="1.10.10.10">
    <property type="entry name" value="Winged helix-like DNA-binding domain superfamily/Winged helix DNA-binding domain"/>
    <property type="match status" value="1"/>
</dbReference>
<dbReference type="InterPro" id="IPR037171">
    <property type="entry name" value="NagB/RpiA_transferase-like"/>
</dbReference>
<keyword evidence="5" id="KW-0238">DNA-binding</keyword>
<evidence type="ECO:0000313" key="8">
    <source>
        <dbReference type="EMBL" id="QGU01545.1"/>
    </source>
</evidence>
<dbReference type="PANTHER" id="PTHR34294:SF1">
    <property type="entry name" value="TRANSCRIPTIONAL REGULATOR LSRR"/>
    <property type="match status" value="1"/>
</dbReference>
<dbReference type="GO" id="GO:0030246">
    <property type="term" value="F:carbohydrate binding"/>
    <property type="evidence" value="ECO:0007669"/>
    <property type="project" value="InterPro"/>
</dbReference>
<dbReference type="InterPro" id="IPR013249">
    <property type="entry name" value="RNA_pol_sigma70_r4_t2"/>
</dbReference>
<evidence type="ECO:0000256" key="3">
    <source>
        <dbReference type="ARBA" id="ARBA00023015"/>
    </source>
</evidence>
<dbReference type="GO" id="GO:0016987">
    <property type="term" value="F:sigma factor activity"/>
    <property type="evidence" value="ECO:0007669"/>
    <property type="project" value="UniProtKB-KW"/>
</dbReference>
<reference evidence="9" key="1">
    <citation type="submission" date="2019-11" db="EMBL/GenBank/DDBJ databases">
        <title>Complete genome sequence of Corynebacterium kalinowskii 1959, a novel Corynebacterium species isolated from soil of a small paddock in Vilsendorf, Germany.</title>
        <authorList>
            <person name="Schaffert L."/>
            <person name="Ruwe M."/>
            <person name="Milse J."/>
            <person name="Hanuschka K."/>
            <person name="Ortseifen V."/>
            <person name="Droste J."/>
            <person name="Brandt D."/>
            <person name="Schlueter L."/>
            <person name="Kutter Y."/>
            <person name="Vinke S."/>
            <person name="Viehoefer P."/>
            <person name="Jacob L."/>
            <person name="Luebke N.-C."/>
            <person name="Schulte-Berndt E."/>
            <person name="Hain C."/>
            <person name="Linder M."/>
            <person name="Schmidt P."/>
            <person name="Wollenschlaeger L."/>
            <person name="Luttermann T."/>
            <person name="Thieme E."/>
            <person name="Hassa J."/>
            <person name="Haak M."/>
            <person name="Wittchen M."/>
            <person name="Mentz A."/>
            <person name="Persicke M."/>
            <person name="Busche T."/>
            <person name="Ruckert C."/>
        </authorList>
    </citation>
    <scope>NUCLEOTIDE SEQUENCE [LARGE SCALE GENOMIC DNA]</scope>
    <source>
        <strain evidence="9">1959</strain>
    </source>
</reference>
<dbReference type="InterPro" id="IPR036388">
    <property type="entry name" value="WH-like_DNA-bd_sf"/>
</dbReference>
<evidence type="ECO:0000256" key="2">
    <source>
        <dbReference type="ARBA" id="ARBA00010641"/>
    </source>
</evidence>
<dbReference type="EMBL" id="CP046452">
    <property type="protein sequence ID" value="QGU01545.1"/>
    <property type="molecule type" value="Genomic_DNA"/>
</dbReference>
<sequence length="311" mass="33049">MLDSRDAQSIDAAKLYYLSGLSQAEVATELGVSRPTVSKLLQHARDMGFVVISLHDPREGADEVVDKLKARFGLVDARVVRPVTGDAAGLLADLGAAGASLLEELVRDDMKVGISWGNTMFSVAEHLRTRNLSGVQVIQLKGGHSHSERNTKDVETLTRFARAFNADMHMLPLPVILDSVEAKQLVEADRHIAGIMRAGASADIAVFTAGDVHRESLLLNLGVLSGAETQSLLDSAVGDVCSRFYDASGNTADALIDARTVGISVADLRARPIRVLVAGGLEKATAIKVALEMGMATHLVIDHATAERIVG</sequence>
<proteinExistence type="inferred from homology"/>
<dbReference type="InterPro" id="IPR007324">
    <property type="entry name" value="Sugar-bd_dom_put"/>
</dbReference>
<dbReference type="RefSeq" id="WP_156191938.1">
    <property type="nucleotide sequence ID" value="NZ_CP046452.1"/>
</dbReference>
<dbReference type="AlphaFoldDB" id="A0A6B8VR98"/>
<dbReference type="InterPro" id="IPR051054">
    <property type="entry name" value="SorC_transcr_regulators"/>
</dbReference>
<dbReference type="SUPFAM" id="SSF88659">
    <property type="entry name" value="Sigma3 and sigma4 domains of RNA polymerase sigma factors"/>
    <property type="match status" value="1"/>
</dbReference>
<dbReference type="InterPro" id="IPR001387">
    <property type="entry name" value="Cro/C1-type_HTH"/>
</dbReference>
<dbReference type="PANTHER" id="PTHR34294">
    <property type="entry name" value="TRANSCRIPTIONAL REGULATOR-RELATED"/>
    <property type="match status" value="1"/>
</dbReference>
<dbReference type="Proteomes" id="UP000427071">
    <property type="component" value="Chromosome"/>
</dbReference>
<name>A0A6B8VR98_9CORY</name>
<evidence type="ECO:0000256" key="1">
    <source>
        <dbReference type="ARBA" id="ARBA00010466"/>
    </source>
</evidence>
<dbReference type="InterPro" id="IPR013324">
    <property type="entry name" value="RNA_pol_sigma_r3/r4-like"/>
</dbReference>